<accession>A0A939HGH5</accession>
<feature type="domain" description="Poly A polymerase head" evidence="9">
    <location>
        <begin position="27"/>
        <end position="149"/>
    </location>
</feature>
<evidence type="ECO:0000259" key="10">
    <source>
        <dbReference type="Pfam" id="PF12627"/>
    </source>
</evidence>
<name>A0A939HGH5_9PROT</name>
<dbReference type="SUPFAM" id="SSF81301">
    <property type="entry name" value="Nucleotidyltransferase"/>
    <property type="match status" value="1"/>
</dbReference>
<dbReference type="GO" id="GO:0016779">
    <property type="term" value="F:nucleotidyltransferase activity"/>
    <property type="evidence" value="ECO:0007669"/>
    <property type="project" value="UniProtKB-KW"/>
</dbReference>
<evidence type="ECO:0000256" key="3">
    <source>
        <dbReference type="ARBA" id="ARBA00022694"/>
    </source>
</evidence>
<evidence type="ECO:0000256" key="7">
    <source>
        <dbReference type="ARBA" id="ARBA00022842"/>
    </source>
</evidence>
<keyword evidence="3" id="KW-0819">tRNA processing</keyword>
<organism evidence="11 12">
    <name type="scientific">Acetobacter garciniae</name>
    <dbReference type="NCBI Taxonomy" id="2817435"/>
    <lineage>
        <taxon>Bacteria</taxon>
        <taxon>Pseudomonadati</taxon>
        <taxon>Pseudomonadota</taxon>
        <taxon>Alphaproteobacteria</taxon>
        <taxon>Acetobacterales</taxon>
        <taxon>Acetobacteraceae</taxon>
        <taxon>Acetobacter</taxon>
    </lineage>
</organism>
<evidence type="ECO:0000256" key="6">
    <source>
        <dbReference type="ARBA" id="ARBA00022741"/>
    </source>
</evidence>
<keyword evidence="5" id="KW-0479">Metal-binding</keyword>
<protein>
    <submittedName>
        <fullName evidence="11">CCA tRNA nucleotidyltransferase</fullName>
    </submittedName>
</protein>
<evidence type="ECO:0000313" key="11">
    <source>
        <dbReference type="EMBL" id="MBO1323945.1"/>
    </source>
</evidence>
<dbReference type="InterPro" id="IPR050264">
    <property type="entry name" value="Bact_CCA-adding_enz_type3_sf"/>
</dbReference>
<dbReference type="GO" id="GO:0000049">
    <property type="term" value="F:tRNA binding"/>
    <property type="evidence" value="ECO:0007669"/>
    <property type="project" value="TreeGrafter"/>
</dbReference>
<evidence type="ECO:0000256" key="2">
    <source>
        <dbReference type="ARBA" id="ARBA00022679"/>
    </source>
</evidence>
<feature type="domain" description="tRNA nucleotidyltransferase/poly(A) polymerase RNA and SrmB- binding" evidence="10">
    <location>
        <begin position="181"/>
        <end position="235"/>
    </location>
</feature>
<dbReference type="Gene3D" id="3.30.460.10">
    <property type="entry name" value="Beta Polymerase, domain 2"/>
    <property type="match status" value="1"/>
</dbReference>
<keyword evidence="6" id="KW-0547">Nucleotide-binding</keyword>
<keyword evidence="2 8" id="KW-0808">Transferase</keyword>
<evidence type="ECO:0000256" key="8">
    <source>
        <dbReference type="RuleBase" id="RU003953"/>
    </source>
</evidence>
<dbReference type="RefSeq" id="WP_207844604.1">
    <property type="nucleotide sequence ID" value="NZ_JAFVMH010000001.1"/>
</dbReference>
<dbReference type="Pfam" id="PF01743">
    <property type="entry name" value="PolyA_pol"/>
    <property type="match status" value="1"/>
</dbReference>
<dbReference type="PANTHER" id="PTHR46173:SF1">
    <property type="entry name" value="CCA TRNA NUCLEOTIDYLTRANSFERASE 1, MITOCHONDRIAL"/>
    <property type="match status" value="1"/>
</dbReference>
<keyword evidence="8" id="KW-0694">RNA-binding</keyword>
<dbReference type="PANTHER" id="PTHR46173">
    <property type="entry name" value="CCA TRNA NUCLEOTIDYLTRANSFERASE 1, MITOCHONDRIAL"/>
    <property type="match status" value="1"/>
</dbReference>
<comment type="cofactor">
    <cofactor evidence="1">
        <name>Mg(2+)</name>
        <dbReference type="ChEBI" id="CHEBI:18420"/>
    </cofactor>
</comment>
<keyword evidence="12" id="KW-1185">Reference proteome</keyword>
<dbReference type="Gene3D" id="1.10.3090.10">
    <property type="entry name" value="cca-adding enzyme, domain 2"/>
    <property type="match status" value="1"/>
</dbReference>
<evidence type="ECO:0000256" key="5">
    <source>
        <dbReference type="ARBA" id="ARBA00022723"/>
    </source>
</evidence>
<dbReference type="GO" id="GO:0008033">
    <property type="term" value="P:tRNA processing"/>
    <property type="evidence" value="ECO:0007669"/>
    <property type="project" value="UniProtKB-KW"/>
</dbReference>
<keyword evidence="4" id="KW-0548">Nucleotidyltransferase</keyword>
<dbReference type="Proteomes" id="UP000664073">
    <property type="component" value="Unassembled WGS sequence"/>
</dbReference>
<gene>
    <name evidence="11" type="ORF">J2D77_02090</name>
</gene>
<dbReference type="SUPFAM" id="SSF81891">
    <property type="entry name" value="Poly A polymerase C-terminal region-like"/>
    <property type="match status" value="1"/>
</dbReference>
<dbReference type="GO" id="GO:0000166">
    <property type="term" value="F:nucleotide binding"/>
    <property type="evidence" value="ECO:0007669"/>
    <property type="project" value="UniProtKB-KW"/>
</dbReference>
<reference evidence="11" key="1">
    <citation type="submission" date="2021-03" db="EMBL/GenBank/DDBJ databases">
        <title>The complete genome sequence of Acetobacter sp. TBRC 12339.</title>
        <authorList>
            <person name="Charoenyingcharoen P."/>
            <person name="Yukphan P."/>
        </authorList>
    </citation>
    <scope>NUCLEOTIDE SEQUENCE</scope>
    <source>
        <strain evidence="11">TBRC 12339</strain>
    </source>
</reference>
<comment type="caution">
    <text evidence="11">The sequence shown here is derived from an EMBL/GenBank/DDBJ whole genome shotgun (WGS) entry which is preliminary data.</text>
</comment>
<comment type="similarity">
    <text evidence="8">Belongs to the tRNA nucleotidyltransferase/poly(A) polymerase family.</text>
</comment>
<dbReference type="EMBL" id="JAFVMH010000001">
    <property type="protein sequence ID" value="MBO1323945.1"/>
    <property type="molecule type" value="Genomic_DNA"/>
</dbReference>
<dbReference type="Pfam" id="PF12627">
    <property type="entry name" value="PolyA_pol_RNAbd"/>
    <property type="match status" value="1"/>
</dbReference>
<dbReference type="CDD" id="cd05398">
    <property type="entry name" value="NT_ClassII-CCAase"/>
    <property type="match status" value="1"/>
</dbReference>
<evidence type="ECO:0000256" key="4">
    <source>
        <dbReference type="ARBA" id="ARBA00022695"/>
    </source>
</evidence>
<dbReference type="AlphaFoldDB" id="A0A939HGH5"/>
<dbReference type="InterPro" id="IPR043519">
    <property type="entry name" value="NT_sf"/>
</dbReference>
<evidence type="ECO:0000259" key="9">
    <source>
        <dbReference type="Pfam" id="PF01743"/>
    </source>
</evidence>
<dbReference type="InterPro" id="IPR032828">
    <property type="entry name" value="PolyA_RNA-bd"/>
</dbReference>
<evidence type="ECO:0000313" key="12">
    <source>
        <dbReference type="Proteomes" id="UP000664073"/>
    </source>
</evidence>
<sequence>MSLVLLAGLTPGQRQGLERLWAVLPEARLVGGAVRDMLVPAPVTDMDIATPQPPDQVMALLRAAGMRVEATGLAHGTVTAVLEGAPYEITTLRRDVMTDGRHAVVDWTRDWREDAARRDFTINAMTLDRHGRLHDYFDGQADLRCGRVRFVGNAARRIQEDALRILRFFRFLGRYGHAAPDDDAVQAIAHNAALLRGLSVERVWSELRRILAGPNVVDVVGLMARTGVVAELLPEGFDLARFERLVELDAPASALLRLAVLARQPLAVARRLKLSRAETAYLRGTGLSFPAVASGTLLPVTDDALRVLLAEEPADHLLGRLWLAQADLPRDGAQEADFAALRQRLALMPVPVFPLAGRDALALGAAPGPAVGRALARVQDWWKAQGCRATAAECRAQLAIVLNDCAPPE</sequence>
<dbReference type="InterPro" id="IPR002646">
    <property type="entry name" value="PolA_pol_head_dom"/>
</dbReference>
<dbReference type="GO" id="GO:0046872">
    <property type="term" value="F:metal ion binding"/>
    <property type="evidence" value="ECO:0007669"/>
    <property type="project" value="UniProtKB-KW"/>
</dbReference>
<proteinExistence type="inferred from homology"/>
<evidence type="ECO:0000256" key="1">
    <source>
        <dbReference type="ARBA" id="ARBA00001946"/>
    </source>
</evidence>
<keyword evidence="7" id="KW-0460">Magnesium</keyword>